<feature type="transmembrane region" description="Helical" evidence="1">
    <location>
        <begin position="20"/>
        <end position="38"/>
    </location>
</feature>
<gene>
    <name evidence="2" type="ORF">BCR42DRAFT_415562</name>
</gene>
<sequence length="70" mass="7867">MNIKNNSTYRRRSSSISINFWQPVAGLAMFNFMVLTAARKKGKKLRRTLVTVGYYHPSNSATLTKNKSGG</sequence>
<dbReference type="Proteomes" id="UP000193560">
    <property type="component" value="Unassembled WGS sequence"/>
</dbReference>
<evidence type="ECO:0000313" key="2">
    <source>
        <dbReference type="EMBL" id="ORZ15614.1"/>
    </source>
</evidence>
<dbReference type="AlphaFoldDB" id="A0A1X2IFF0"/>
<protein>
    <submittedName>
        <fullName evidence="2">Uncharacterized protein</fullName>
    </submittedName>
</protein>
<reference evidence="2 3" key="1">
    <citation type="submission" date="2016-07" db="EMBL/GenBank/DDBJ databases">
        <title>Pervasive Adenine N6-methylation of Active Genes in Fungi.</title>
        <authorList>
            <consortium name="DOE Joint Genome Institute"/>
            <person name="Mondo S.J."/>
            <person name="Dannebaum R.O."/>
            <person name="Kuo R.C."/>
            <person name="Labutti K."/>
            <person name="Haridas S."/>
            <person name="Kuo A."/>
            <person name="Salamov A."/>
            <person name="Ahrendt S.R."/>
            <person name="Lipzen A."/>
            <person name="Sullivan W."/>
            <person name="Andreopoulos W.B."/>
            <person name="Clum A."/>
            <person name="Lindquist E."/>
            <person name="Daum C."/>
            <person name="Ramamoorthy G.K."/>
            <person name="Gryganskyi A."/>
            <person name="Culley D."/>
            <person name="Magnuson J.K."/>
            <person name="James T.Y."/>
            <person name="O'Malley M.A."/>
            <person name="Stajich J.E."/>
            <person name="Spatafora J.W."/>
            <person name="Visel A."/>
            <person name="Grigoriev I.V."/>
        </authorList>
    </citation>
    <scope>NUCLEOTIDE SEQUENCE [LARGE SCALE GENOMIC DNA]</scope>
    <source>
        <strain evidence="2 3">NRRL 1336</strain>
    </source>
</reference>
<dbReference type="EMBL" id="MCGE01000012">
    <property type="protein sequence ID" value="ORZ15614.1"/>
    <property type="molecule type" value="Genomic_DNA"/>
</dbReference>
<keyword evidence="1" id="KW-0472">Membrane</keyword>
<comment type="caution">
    <text evidence="2">The sequence shown here is derived from an EMBL/GenBank/DDBJ whole genome shotgun (WGS) entry which is preliminary data.</text>
</comment>
<name>A0A1X2IFF0_9FUNG</name>
<evidence type="ECO:0000256" key="1">
    <source>
        <dbReference type="SAM" id="Phobius"/>
    </source>
</evidence>
<organism evidence="2 3">
    <name type="scientific">Absidia repens</name>
    <dbReference type="NCBI Taxonomy" id="90262"/>
    <lineage>
        <taxon>Eukaryota</taxon>
        <taxon>Fungi</taxon>
        <taxon>Fungi incertae sedis</taxon>
        <taxon>Mucoromycota</taxon>
        <taxon>Mucoromycotina</taxon>
        <taxon>Mucoromycetes</taxon>
        <taxon>Mucorales</taxon>
        <taxon>Cunninghamellaceae</taxon>
        <taxon>Absidia</taxon>
    </lineage>
</organism>
<proteinExistence type="predicted"/>
<evidence type="ECO:0000313" key="3">
    <source>
        <dbReference type="Proteomes" id="UP000193560"/>
    </source>
</evidence>
<keyword evidence="1" id="KW-1133">Transmembrane helix</keyword>
<keyword evidence="1" id="KW-0812">Transmembrane</keyword>
<accession>A0A1X2IFF0</accession>
<keyword evidence="3" id="KW-1185">Reference proteome</keyword>